<evidence type="ECO:0000256" key="1">
    <source>
        <dbReference type="ARBA" id="ARBA00008791"/>
    </source>
</evidence>
<dbReference type="STRING" id="192903.SAMN04488513_10447"/>
<reference evidence="4" key="1">
    <citation type="submission" date="2016-11" db="EMBL/GenBank/DDBJ databases">
        <authorList>
            <person name="Varghese N."/>
            <person name="Submissions S."/>
        </authorList>
    </citation>
    <scope>NUCLEOTIDE SEQUENCE [LARGE SCALE GENOMIC DNA]</scope>
    <source>
        <strain evidence="4">DSM 19858</strain>
    </source>
</reference>
<comment type="similarity">
    <text evidence="1">Belongs to the universal stress protein A family.</text>
</comment>
<dbReference type="PANTHER" id="PTHR46268">
    <property type="entry name" value="STRESS RESPONSE PROTEIN NHAX"/>
    <property type="match status" value="1"/>
</dbReference>
<dbReference type="Gene3D" id="3.40.50.620">
    <property type="entry name" value="HUPs"/>
    <property type="match status" value="2"/>
</dbReference>
<sequence length="282" mass="32066">MKNILVATDFSNNAYCALFYAAKLLGSQKCTFYLLNVFDELTPLSDKKIQLFAGKQRLEKLQAESEEKLTSTRHRIVLDTGNTLHDFKILSKKGLLAKNIIQTVAEKQIDLVVMGNKGLTEAADVFFGSNTIRVIDQIKSCPVLTIPGEMDFKPPKQIAFITDFKKGCTKKSLAPLLYFVSLAQAGVRVMHITEEDLLSTEQESHRKLLELSLKEVDHSFHWMQAFDDKAKVIQAFLKKEKIDLYAMANHKHKLFERLLREPVIKDISMYADIPFLVLPTND</sequence>
<dbReference type="Pfam" id="PF00582">
    <property type="entry name" value="Usp"/>
    <property type="match status" value="1"/>
</dbReference>
<keyword evidence="4" id="KW-1185">Reference proteome</keyword>
<evidence type="ECO:0000259" key="2">
    <source>
        <dbReference type="Pfam" id="PF00582"/>
    </source>
</evidence>
<dbReference type="AlphaFoldDB" id="A0A1M6IMH6"/>
<dbReference type="CDD" id="cd00293">
    <property type="entry name" value="USP-like"/>
    <property type="match status" value="1"/>
</dbReference>
<dbReference type="InterPro" id="IPR006016">
    <property type="entry name" value="UspA"/>
</dbReference>
<dbReference type="RefSeq" id="WP_072994087.1">
    <property type="nucleotide sequence ID" value="NZ_FQYU01000004.1"/>
</dbReference>
<evidence type="ECO:0000313" key="3">
    <source>
        <dbReference type="EMBL" id="SHJ35638.1"/>
    </source>
</evidence>
<dbReference type="OrthoDB" id="9788959at2"/>
<dbReference type="Proteomes" id="UP000184543">
    <property type="component" value="Unassembled WGS sequence"/>
</dbReference>
<dbReference type="EMBL" id="FQYU01000004">
    <property type="protein sequence ID" value="SHJ35638.1"/>
    <property type="molecule type" value="Genomic_DNA"/>
</dbReference>
<dbReference type="PRINTS" id="PR01438">
    <property type="entry name" value="UNVRSLSTRESS"/>
</dbReference>
<evidence type="ECO:0000313" key="4">
    <source>
        <dbReference type="Proteomes" id="UP000184543"/>
    </source>
</evidence>
<protein>
    <submittedName>
        <fullName evidence="3">Nucleotide-binding universal stress protein, UspA family</fullName>
    </submittedName>
</protein>
<gene>
    <name evidence="3" type="ORF">SAMN04488513_10447</name>
</gene>
<dbReference type="InterPro" id="IPR014729">
    <property type="entry name" value="Rossmann-like_a/b/a_fold"/>
</dbReference>
<dbReference type="SUPFAM" id="SSF52402">
    <property type="entry name" value="Adenine nucleotide alpha hydrolases-like"/>
    <property type="match status" value="2"/>
</dbReference>
<dbReference type="InterPro" id="IPR006015">
    <property type="entry name" value="Universal_stress_UspA"/>
</dbReference>
<organism evidence="3 4">
    <name type="scientific">Pseudozobellia thermophila</name>
    <dbReference type="NCBI Taxonomy" id="192903"/>
    <lineage>
        <taxon>Bacteria</taxon>
        <taxon>Pseudomonadati</taxon>
        <taxon>Bacteroidota</taxon>
        <taxon>Flavobacteriia</taxon>
        <taxon>Flavobacteriales</taxon>
        <taxon>Flavobacteriaceae</taxon>
        <taxon>Pseudozobellia</taxon>
    </lineage>
</organism>
<accession>A0A1M6IMH6</accession>
<feature type="domain" description="UspA" evidence="2">
    <location>
        <begin position="1"/>
        <end position="147"/>
    </location>
</feature>
<proteinExistence type="inferred from homology"/>
<name>A0A1M6IMH6_9FLAO</name>
<dbReference type="PANTHER" id="PTHR46268:SF6">
    <property type="entry name" value="UNIVERSAL STRESS PROTEIN UP12"/>
    <property type="match status" value="1"/>
</dbReference>